<evidence type="ECO:0000313" key="7">
    <source>
        <dbReference type="EMBL" id="PIA62290.1"/>
    </source>
</evidence>
<dbReference type="FunCoup" id="A0A2G5F2W2">
    <property type="interactions" value="41"/>
</dbReference>
<dbReference type="GO" id="GO:0044550">
    <property type="term" value="P:secondary metabolite biosynthetic process"/>
    <property type="evidence" value="ECO:0007669"/>
    <property type="project" value="UniProtKB-ARBA"/>
</dbReference>
<feature type="domain" description="NADP-dependent oxidoreductase" evidence="6">
    <location>
        <begin position="20"/>
        <end position="286"/>
    </location>
</feature>
<evidence type="ECO:0000256" key="5">
    <source>
        <dbReference type="PIRSR" id="PIRSR000097-3"/>
    </source>
</evidence>
<evidence type="ECO:0000259" key="6">
    <source>
        <dbReference type="Pfam" id="PF00248"/>
    </source>
</evidence>
<dbReference type="InterPro" id="IPR018170">
    <property type="entry name" value="Aldo/ket_reductase_CS"/>
</dbReference>
<evidence type="ECO:0000313" key="8">
    <source>
        <dbReference type="Proteomes" id="UP000230069"/>
    </source>
</evidence>
<feature type="binding site" evidence="4">
    <location>
        <position position="117"/>
    </location>
    <ligand>
        <name>substrate</name>
    </ligand>
</feature>
<dbReference type="PROSITE" id="PS00062">
    <property type="entry name" value="ALDOKETO_REDUCTASE_2"/>
    <property type="match status" value="1"/>
</dbReference>
<evidence type="ECO:0000256" key="2">
    <source>
        <dbReference type="ARBA" id="ARBA00023002"/>
    </source>
</evidence>
<sequence>MGSIPEVTLNSGHRMPLVGMGTASYPFAGSEVVKSAILSAIKLGYRHFDTATLYKTEQIIGEAIAESLKLGLIKSREEVFITTKLWVNDGHKDFILPALQRSLKNLQLDYIDLYLIHWPVSIPPGEVRFPRPNEKVLPIDYTSVWEAMEECQKLGLTKSIGVSNFTCKKLDLILASAKIPPAVNQVEVNPLWRQKKLIKFCKDKGIVVTAYSPLGNAGSDSQGNNKVIECELLKEIAEATGKTHAQVCIKWVFEQGVGIIVKSFNEVRLKENIDIVDWALSGEHSMKISQLPQSKGYLGDIFVRADGPFKSLEELWDGEI</sequence>
<feature type="active site" description="Proton donor" evidence="3">
    <location>
        <position position="54"/>
    </location>
</feature>
<evidence type="ECO:0000256" key="4">
    <source>
        <dbReference type="PIRSR" id="PIRSR000097-2"/>
    </source>
</evidence>
<dbReference type="Proteomes" id="UP000230069">
    <property type="component" value="Unassembled WGS sequence"/>
</dbReference>
<evidence type="ECO:0000256" key="1">
    <source>
        <dbReference type="ARBA" id="ARBA00022857"/>
    </source>
</evidence>
<protein>
    <recommendedName>
        <fullName evidence="6">NADP-dependent oxidoreductase domain-containing protein</fullName>
    </recommendedName>
</protein>
<dbReference type="Gene3D" id="3.20.20.100">
    <property type="entry name" value="NADP-dependent oxidoreductase domain"/>
    <property type="match status" value="1"/>
</dbReference>
<dbReference type="STRING" id="218851.A0A2G5F2W2"/>
<dbReference type="Pfam" id="PF00248">
    <property type="entry name" value="Aldo_ket_red"/>
    <property type="match status" value="1"/>
</dbReference>
<dbReference type="PROSITE" id="PS00798">
    <property type="entry name" value="ALDOKETO_REDUCTASE_1"/>
    <property type="match status" value="1"/>
</dbReference>
<name>A0A2G5F2W2_AQUCA</name>
<dbReference type="GO" id="GO:0016616">
    <property type="term" value="F:oxidoreductase activity, acting on the CH-OH group of donors, NAD or NADP as acceptor"/>
    <property type="evidence" value="ECO:0007669"/>
    <property type="project" value="InterPro"/>
</dbReference>
<gene>
    <name evidence="7" type="ORF">AQUCO_00200348v1</name>
</gene>
<dbReference type="OrthoDB" id="416253at2759"/>
<proteinExistence type="predicted"/>
<dbReference type="PRINTS" id="PR00069">
    <property type="entry name" value="ALDKETRDTASE"/>
</dbReference>
<dbReference type="InterPro" id="IPR020471">
    <property type="entry name" value="AKR"/>
</dbReference>
<dbReference type="InterPro" id="IPR044497">
    <property type="entry name" value="AKR4A/B"/>
</dbReference>
<evidence type="ECO:0000256" key="3">
    <source>
        <dbReference type="PIRSR" id="PIRSR000097-1"/>
    </source>
</evidence>
<dbReference type="InterPro" id="IPR036812">
    <property type="entry name" value="NAD(P)_OxRdtase_dom_sf"/>
</dbReference>
<organism evidence="7 8">
    <name type="scientific">Aquilegia coerulea</name>
    <name type="common">Rocky mountain columbine</name>
    <dbReference type="NCBI Taxonomy" id="218851"/>
    <lineage>
        <taxon>Eukaryota</taxon>
        <taxon>Viridiplantae</taxon>
        <taxon>Streptophyta</taxon>
        <taxon>Embryophyta</taxon>
        <taxon>Tracheophyta</taxon>
        <taxon>Spermatophyta</taxon>
        <taxon>Magnoliopsida</taxon>
        <taxon>Ranunculales</taxon>
        <taxon>Ranunculaceae</taxon>
        <taxon>Thalictroideae</taxon>
        <taxon>Aquilegia</taxon>
    </lineage>
</organism>
<keyword evidence="1" id="KW-0521">NADP</keyword>
<dbReference type="SUPFAM" id="SSF51430">
    <property type="entry name" value="NAD(P)-linked oxidoreductase"/>
    <property type="match status" value="1"/>
</dbReference>
<keyword evidence="2" id="KW-0560">Oxidoreductase</keyword>
<dbReference type="FunFam" id="3.20.20.100:FF:000014">
    <property type="entry name" value="NAD(P)-linked oxidoreductase superfamily protein"/>
    <property type="match status" value="1"/>
</dbReference>
<reference evidence="7 8" key="1">
    <citation type="submission" date="2017-09" db="EMBL/GenBank/DDBJ databases">
        <title>WGS assembly of Aquilegia coerulea Goldsmith.</title>
        <authorList>
            <person name="Hodges S."/>
            <person name="Kramer E."/>
            <person name="Nordborg M."/>
            <person name="Tomkins J."/>
            <person name="Borevitz J."/>
            <person name="Derieg N."/>
            <person name="Yan J."/>
            <person name="Mihaltcheva S."/>
            <person name="Hayes R.D."/>
            <person name="Rokhsar D."/>
        </authorList>
    </citation>
    <scope>NUCLEOTIDE SEQUENCE [LARGE SCALE GENOMIC DNA]</scope>
    <source>
        <strain evidence="8">cv. Goldsmith</strain>
    </source>
</reference>
<keyword evidence="8" id="KW-1185">Reference proteome</keyword>
<dbReference type="InParanoid" id="A0A2G5F2W2"/>
<dbReference type="EMBL" id="KZ305019">
    <property type="protein sequence ID" value="PIA62290.1"/>
    <property type="molecule type" value="Genomic_DNA"/>
</dbReference>
<feature type="site" description="Lowers pKa of active site Tyr" evidence="5">
    <location>
        <position position="84"/>
    </location>
</feature>
<dbReference type="CDD" id="cd19124">
    <property type="entry name" value="AKR_AKR4A_4B"/>
    <property type="match status" value="1"/>
</dbReference>
<accession>A0A2G5F2W2</accession>
<dbReference type="PROSITE" id="PS00063">
    <property type="entry name" value="ALDOKETO_REDUCTASE_3"/>
    <property type="match status" value="1"/>
</dbReference>
<dbReference type="InterPro" id="IPR023210">
    <property type="entry name" value="NADP_OxRdtase_dom"/>
</dbReference>
<dbReference type="PIRSF" id="PIRSF000097">
    <property type="entry name" value="AKR"/>
    <property type="match status" value="1"/>
</dbReference>
<dbReference type="AlphaFoldDB" id="A0A2G5F2W2"/>
<dbReference type="PANTHER" id="PTHR11732">
    <property type="entry name" value="ALDO/KETO REDUCTASE"/>
    <property type="match status" value="1"/>
</dbReference>